<dbReference type="GO" id="GO:0008239">
    <property type="term" value="F:dipeptidyl-peptidase activity"/>
    <property type="evidence" value="ECO:0007669"/>
    <property type="project" value="TreeGrafter"/>
</dbReference>
<evidence type="ECO:0000256" key="4">
    <source>
        <dbReference type="ARBA" id="ARBA00022801"/>
    </source>
</evidence>
<dbReference type="Pfam" id="PF05577">
    <property type="entry name" value="Peptidase_S28"/>
    <property type="match status" value="1"/>
</dbReference>
<protein>
    <submittedName>
        <fullName evidence="7">Prolylcarboxypeptidase, putative</fullName>
    </submittedName>
</protein>
<evidence type="ECO:0000256" key="6">
    <source>
        <dbReference type="SAM" id="SignalP"/>
    </source>
</evidence>
<dbReference type="AlphaFoldDB" id="R4WCS8"/>
<sequence length="487" mass="54855">MLRAVGILLIIVAAGDCLKRRLGLREPLVETLNLPKEQWFNQKLDHYKPTDLRTWQQRYYVNDTFFNGSPNSPVFLMIGGEGEASAKWMVAGAWIEYAQTFGALCFQLEHRFYGKSRPTEDMSVENLQFLNSEQALADLANFIVSMNAAYNLQNGNKWIAFGGSYPGSLAAWLRYKYPHLVHASISSSGPLLALADFRDYFEVVKASLGTSSIDCVSSVKMANKHLTKLLTDQSGGELLTKKFRLCSPLDVSNDNDVSNLAESLADNFAGIVQYNKDNRITSDPASKITIDDVCNIMTNTKLGDPIDRYAEVNNLLLRVTNQTCLNYTYEESIKDLSNTVWSNSSTEAGRQWTYQTCVEFGFYQTSTEESDLFGPNFPLKFFIQQCRDIFGEGFGKELLEEGINRTNTIYGDLHLKVKRVLFVHGSIDPWHALGIISSQNPDAPAVFIKGTAHCANMYPSKNDDLPQLKEARKTEIHYLKLWLNQDD</sequence>
<keyword evidence="5" id="KW-0325">Glycoprotein</keyword>
<dbReference type="Gene3D" id="3.40.50.1820">
    <property type="entry name" value="alpha/beta hydrolase"/>
    <property type="match status" value="1"/>
</dbReference>
<evidence type="ECO:0000256" key="1">
    <source>
        <dbReference type="ARBA" id="ARBA00011079"/>
    </source>
</evidence>
<keyword evidence="4" id="KW-0378">Hydrolase</keyword>
<dbReference type="GO" id="GO:0070008">
    <property type="term" value="F:serine-type exopeptidase activity"/>
    <property type="evidence" value="ECO:0007669"/>
    <property type="project" value="InterPro"/>
</dbReference>
<feature type="signal peptide" evidence="6">
    <location>
        <begin position="1"/>
        <end position="17"/>
    </location>
</feature>
<feature type="chain" id="PRO_5004372303" evidence="6">
    <location>
        <begin position="18"/>
        <end position="487"/>
    </location>
</feature>
<reference evidence="7" key="1">
    <citation type="journal article" date="2013" name="PLoS ONE">
        <title>Gene expression in gut symbiotic organ of stinkbug affected by extracellular bacterial symbiont.</title>
        <authorList>
            <person name="Futahashi R."/>
            <person name="Tanaka K."/>
            <person name="Tanahashi M."/>
            <person name="Nikoh N."/>
            <person name="Kikuchi Y."/>
            <person name="Lee B.L."/>
            <person name="Fukatsu T."/>
        </authorList>
    </citation>
    <scope>NUCLEOTIDE SEQUENCE</scope>
    <source>
        <tissue evidence="7">Midgut</tissue>
    </source>
</reference>
<evidence type="ECO:0000256" key="5">
    <source>
        <dbReference type="ARBA" id="ARBA00023180"/>
    </source>
</evidence>
<dbReference type="EMBL" id="AK417138">
    <property type="protein sequence ID" value="BAN20353.1"/>
    <property type="molecule type" value="mRNA"/>
</dbReference>
<accession>R4WCS8</accession>
<dbReference type="PANTHER" id="PTHR11010:SF117">
    <property type="entry name" value="SERINE PROTEASE 16"/>
    <property type="match status" value="1"/>
</dbReference>
<comment type="similarity">
    <text evidence="1">Belongs to the peptidase S28 family.</text>
</comment>
<dbReference type="InterPro" id="IPR029058">
    <property type="entry name" value="AB_hydrolase_fold"/>
</dbReference>
<evidence type="ECO:0000256" key="2">
    <source>
        <dbReference type="ARBA" id="ARBA00022670"/>
    </source>
</evidence>
<organism evidence="7">
    <name type="scientific">Riptortus pedestris</name>
    <name type="common">Bean bug</name>
    <dbReference type="NCBI Taxonomy" id="329032"/>
    <lineage>
        <taxon>Eukaryota</taxon>
        <taxon>Metazoa</taxon>
        <taxon>Ecdysozoa</taxon>
        <taxon>Arthropoda</taxon>
        <taxon>Hexapoda</taxon>
        <taxon>Insecta</taxon>
        <taxon>Pterygota</taxon>
        <taxon>Neoptera</taxon>
        <taxon>Paraneoptera</taxon>
        <taxon>Hemiptera</taxon>
        <taxon>Heteroptera</taxon>
        <taxon>Panheteroptera</taxon>
        <taxon>Pentatomomorpha</taxon>
        <taxon>Coreoidea</taxon>
        <taxon>Alydidae</taxon>
        <taxon>Riptortus</taxon>
    </lineage>
</organism>
<evidence type="ECO:0000256" key="3">
    <source>
        <dbReference type="ARBA" id="ARBA00022729"/>
    </source>
</evidence>
<dbReference type="InterPro" id="IPR042269">
    <property type="entry name" value="Ser_carbopepase_S28_SKS"/>
</dbReference>
<keyword evidence="3 6" id="KW-0732">Signal</keyword>
<evidence type="ECO:0000313" key="7">
    <source>
        <dbReference type="EMBL" id="BAN20353.1"/>
    </source>
</evidence>
<dbReference type="Gene3D" id="1.20.120.980">
    <property type="entry name" value="Serine carboxypeptidase S28, SKS domain"/>
    <property type="match status" value="1"/>
</dbReference>
<proteinExistence type="evidence at transcript level"/>
<dbReference type="GO" id="GO:0006508">
    <property type="term" value="P:proteolysis"/>
    <property type="evidence" value="ECO:0007669"/>
    <property type="project" value="UniProtKB-KW"/>
</dbReference>
<dbReference type="FunFam" id="1.20.120.980:FF:000003">
    <property type="entry name" value="Serine protease 16"/>
    <property type="match status" value="1"/>
</dbReference>
<keyword evidence="2" id="KW-0645">Protease</keyword>
<dbReference type="SUPFAM" id="SSF53474">
    <property type="entry name" value="alpha/beta-Hydrolases"/>
    <property type="match status" value="1"/>
</dbReference>
<dbReference type="GO" id="GO:0004180">
    <property type="term" value="F:carboxypeptidase activity"/>
    <property type="evidence" value="ECO:0007669"/>
    <property type="project" value="UniProtKB-KW"/>
</dbReference>
<dbReference type="PANTHER" id="PTHR11010">
    <property type="entry name" value="PROTEASE S28 PRO-X CARBOXYPEPTIDASE-RELATED"/>
    <property type="match status" value="1"/>
</dbReference>
<dbReference type="InterPro" id="IPR008758">
    <property type="entry name" value="Peptidase_S28"/>
</dbReference>
<name>R4WCS8_RIPPE</name>
<keyword evidence="7" id="KW-0121">Carboxypeptidase</keyword>